<protein>
    <recommendedName>
        <fullName evidence="2">DUF6591 domain-containing protein</fullName>
    </recommendedName>
</protein>
<dbReference type="Pfam" id="PF20234">
    <property type="entry name" value="DUF6591"/>
    <property type="match status" value="1"/>
</dbReference>
<feature type="compositionally biased region" description="Polar residues" evidence="1">
    <location>
        <begin position="86"/>
        <end position="101"/>
    </location>
</feature>
<evidence type="ECO:0000313" key="4">
    <source>
        <dbReference type="Proteomes" id="UP001652409"/>
    </source>
</evidence>
<dbReference type="EMBL" id="JAOQJL010000021">
    <property type="protein sequence ID" value="MCU6766012.1"/>
    <property type="molecule type" value="Genomic_DNA"/>
</dbReference>
<comment type="caution">
    <text evidence="3">The sequence shown here is derived from an EMBL/GenBank/DDBJ whole genome shotgun (WGS) entry which is preliminary data.</text>
</comment>
<feature type="region of interest" description="Disordered" evidence="1">
    <location>
        <begin position="80"/>
        <end position="119"/>
    </location>
</feature>
<reference evidence="3 4" key="1">
    <citation type="journal article" date="2021" name="ISME Commun">
        <title>Automated analysis of genomic sequences facilitates high-throughput and comprehensive description of bacteria.</title>
        <authorList>
            <person name="Hitch T.C.A."/>
        </authorList>
    </citation>
    <scope>NUCLEOTIDE SEQUENCE [LARGE SCALE GENOMIC DNA]</scope>
    <source>
        <strain evidence="3 4">Sanger_23</strain>
    </source>
</reference>
<dbReference type="RefSeq" id="WP_158421931.1">
    <property type="nucleotide sequence ID" value="NZ_JAOQJL010000021.1"/>
</dbReference>
<evidence type="ECO:0000313" key="3">
    <source>
        <dbReference type="EMBL" id="MCU6766012.1"/>
    </source>
</evidence>
<feature type="domain" description="DUF6591" evidence="2">
    <location>
        <begin position="18"/>
        <end position="207"/>
    </location>
</feature>
<sequence length="210" mass="23741">MYLHRNSVSDSRPTEKTRYVGETSIDDFGTYEDQCAEKGFSVDYEKGDRYYTADDAAGNSLSLTYVGNNVMTIELNKASETHATDTTDQVTSAPEQASDVTIETEQETEADNSNSQDSAELVDGIHSDFKQAMDSYEEFMNQYCDFMDKYEKSNGADPTLVIEYADYVAKYAQAMKDFEAWESKNLNATEAAYYLDVQTRINQKLAKFIQ</sequence>
<gene>
    <name evidence="3" type="ORF">OCV61_11385</name>
</gene>
<name>A0ABT2TUU9_9FIRM</name>
<dbReference type="InterPro" id="IPR046526">
    <property type="entry name" value="DUF6591"/>
</dbReference>
<evidence type="ECO:0000259" key="2">
    <source>
        <dbReference type="Pfam" id="PF20234"/>
    </source>
</evidence>
<accession>A0ABT2TUU9</accession>
<keyword evidence="4" id="KW-1185">Reference proteome</keyword>
<dbReference type="Proteomes" id="UP001652409">
    <property type="component" value="Unassembled WGS sequence"/>
</dbReference>
<evidence type="ECO:0000256" key="1">
    <source>
        <dbReference type="SAM" id="MobiDB-lite"/>
    </source>
</evidence>
<proteinExistence type="predicted"/>
<organism evidence="3 4">
    <name type="scientific">Blautia ammoniilytica</name>
    <dbReference type="NCBI Taxonomy" id="2981782"/>
    <lineage>
        <taxon>Bacteria</taxon>
        <taxon>Bacillati</taxon>
        <taxon>Bacillota</taxon>
        <taxon>Clostridia</taxon>
        <taxon>Lachnospirales</taxon>
        <taxon>Lachnospiraceae</taxon>
        <taxon>Blautia</taxon>
    </lineage>
</organism>